<feature type="region of interest" description="Disordered" evidence="1">
    <location>
        <begin position="79"/>
        <end position="100"/>
    </location>
</feature>
<proteinExistence type="predicted"/>
<feature type="region of interest" description="Disordered" evidence="1">
    <location>
        <begin position="1"/>
        <end position="26"/>
    </location>
</feature>
<dbReference type="Proteomes" id="UP000316426">
    <property type="component" value="Chromosome"/>
</dbReference>
<dbReference type="KEGG" id="bmei:Spa11_19160"/>
<dbReference type="RefSeq" id="WP_145111206.1">
    <property type="nucleotide sequence ID" value="NZ_CP036349.1"/>
</dbReference>
<sequence>MKAKPTNTVNHEQQSNRTTPAEQQSTMPTKAIYRVVASSTVHYAIYVEAASEDEALDIGGKADRSYWKWEAEGGWEVDFADPEPNASPDCLLPQRAYKTL</sequence>
<dbReference type="EMBL" id="CP036349">
    <property type="protein sequence ID" value="QDV73717.1"/>
    <property type="molecule type" value="Genomic_DNA"/>
</dbReference>
<gene>
    <name evidence="2" type="ORF">Spa11_19160</name>
</gene>
<organism evidence="2 3">
    <name type="scientific">Botrimarina mediterranea</name>
    <dbReference type="NCBI Taxonomy" id="2528022"/>
    <lineage>
        <taxon>Bacteria</taxon>
        <taxon>Pseudomonadati</taxon>
        <taxon>Planctomycetota</taxon>
        <taxon>Planctomycetia</taxon>
        <taxon>Pirellulales</taxon>
        <taxon>Lacipirellulaceae</taxon>
        <taxon>Botrimarina</taxon>
    </lineage>
</organism>
<evidence type="ECO:0000256" key="1">
    <source>
        <dbReference type="SAM" id="MobiDB-lite"/>
    </source>
</evidence>
<protein>
    <submittedName>
        <fullName evidence="2">Uncharacterized protein</fullName>
    </submittedName>
</protein>
<accession>A0A518K7H3</accession>
<reference evidence="2 3" key="1">
    <citation type="submission" date="2019-02" db="EMBL/GenBank/DDBJ databases">
        <title>Deep-cultivation of Planctomycetes and their phenomic and genomic characterization uncovers novel biology.</title>
        <authorList>
            <person name="Wiegand S."/>
            <person name="Jogler M."/>
            <person name="Boedeker C."/>
            <person name="Pinto D."/>
            <person name="Vollmers J."/>
            <person name="Rivas-Marin E."/>
            <person name="Kohn T."/>
            <person name="Peeters S.H."/>
            <person name="Heuer A."/>
            <person name="Rast P."/>
            <person name="Oberbeckmann S."/>
            <person name="Bunk B."/>
            <person name="Jeske O."/>
            <person name="Meyerdierks A."/>
            <person name="Storesund J.E."/>
            <person name="Kallscheuer N."/>
            <person name="Luecker S."/>
            <person name="Lage O.M."/>
            <person name="Pohl T."/>
            <person name="Merkel B.J."/>
            <person name="Hornburger P."/>
            <person name="Mueller R.-W."/>
            <person name="Bruemmer F."/>
            <person name="Labrenz M."/>
            <person name="Spormann A.M."/>
            <person name="Op den Camp H."/>
            <person name="Overmann J."/>
            <person name="Amann R."/>
            <person name="Jetten M.S.M."/>
            <person name="Mascher T."/>
            <person name="Medema M.H."/>
            <person name="Devos D.P."/>
            <person name="Kaster A.-K."/>
            <person name="Ovreas L."/>
            <person name="Rohde M."/>
            <person name="Galperin M.Y."/>
            <person name="Jogler C."/>
        </authorList>
    </citation>
    <scope>NUCLEOTIDE SEQUENCE [LARGE SCALE GENOMIC DNA]</scope>
    <source>
        <strain evidence="2 3">Spa11</strain>
    </source>
</reference>
<evidence type="ECO:0000313" key="3">
    <source>
        <dbReference type="Proteomes" id="UP000316426"/>
    </source>
</evidence>
<name>A0A518K7H3_9BACT</name>
<evidence type="ECO:0000313" key="2">
    <source>
        <dbReference type="EMBL" id="QDV73717.1"/>
    </source>
</evidence>
<dbReference type="AlphaFoldDB" id="A0A518K7H3"/>
<keyword evidence="3" id="KW-1185">Reference proteome</keyword>